<sequence>MHSGKPPSQNVHQAPGIQVFEDLKEHCTAPRLSSELVLMESLRTAHPDHLVVRTSKHFCDLLAYAREGNAEATLKTQNGDYDAFRRYVASGKRIDREPGVLTDSVQWGCYDYRWDGKDYTIYKHEYMDQGRGLVMNFYICYQAGAETIKSGKSSDVDSLMNACGEWTHELHEEIYVFDGFWQKSKDLYKSVSGSTWDEVILDPTMKDKLIEDVEVFFDNRDLYKQLAVPWKRGIIFHGQPGNGKTISIKALMCSLYARELTVPSLYVKSLQGCNGPQYAIRQIFEHARSMSPCLLIFEDLDSLVTDKVRSYFLNEVDGLESNDGILMIGSTNHLEKLDPAISKRPSRFDRKYHFKLPAESERVLYCEYWRKKVSKSRLVDFPEEACPIIAKLTEGFSFAYLKELFVMTLLSVARGNVVPEPAVPQKSEAANGVENEINGEAGTDGTDTKRTIPNVEIPEALQDNILLNMARHHIEILLDDMDNSEEDGDVVKTADDTSNTRKILGTMIARRVQPINAV</sequence>
<comment type="caution">
    <text evidence="2">The sequence shown here is derived from an EMBL/GenBank/DDBJ whole genome shotgun (WGS) entry which is preliminary data.</text>
</comment>
<dbReference type="InterPro" id="IPR003593">
    <property type="entry name" value="AAA+_ATPase"/>
</dbReference>
<dbReference type="PANTHER" id="PTHR23077:SF132">
    <property type="entry name" value="ATP-DEPENDENT ZN PROTEASE"/>
    <property type="match status" value="1"/>
</dbReference>
<dbReference type="InterPro" id="IPR050168">
    <property type="entry name" value="AAA_ATPase_domain"/>
</dbReference>
<reference evidence="2" key="1">
    <citation type="journal article" date="2020" name="Stud. Mycol.">
        <title>101 Dothideomycetes genomes: a test case for predicting lifestyles and emergence of pathogens.</title>
        <authorList>
            <person name="Haridas S."/>
            <person name="Albert R."/>
            <person name="Binder M."/>
            <person name="Bloem J."/>
            <person name="Labutti K."/>
            <person name="Salamov A."/>
            <person name="Andreopoulos B."/>
            <person name="Baker S."/>
            <person name="Barry K."/>
            <person name="Bills G."/>
            <person name="Bluhm B."/>
            <person name="Cannon C."/>
            <person name="Castanera R."/>
            <person name="Culley D."/>
            <person name="Daum C."/>
            <person name="Ezra D."/>
            <person name="Gonzalez J."/>
            <person name="Henrissat B."/>
            <person name="Kuo A."/>
            <person name="Liang C."/>
            <person name="Lipzen A."/>
            <person name="Lutzoni F."/>
            <person name="Magnuson J."/>
            <person name="Mondo S."/>
            <person name="Nolan M."/>
            <person name="Ohm R."/>
            <person name="Pangilinan J."/>
            <person name="Park H.-J."/>
            <person name="Ramirez L."/>
            <person name="Alfaro M."/>
            <person name="Sun H."/>
            <person name="Tritt A."/>
            <person name="Yoshinaga Y."/>
            <person name="Zwiers L.-H."/>
            <person name="Turgeon B."/>
            <person name="Goodwin S."/>
            <person name="Spatafora J."/>
            <person name="Crous P."/>
            <person name="Grigoriev I."/>
        </authorList>
    </citation>
    <scope>NUCLEOTIDE SEQUENCE</scope>
    <source>
        <strain evidence="2">CBS 133067</strain>
    </source>
</reference>
<dbReference type="GO" id="GO:0005524">
    <property type="term" value="F:ATP binding"/>
    <property type="evidence" value="ECO:0007669"/>
    <property type="project" value="InterPro"/>
</dbReference>
<keyword evidence="2" id="KW-0378">Hydrolase</keyword>
<name>A0A9P4MDF1_9PEZI</name>
<dbReference type="SUPFAM" id="SSF52540">
    <property type="entry name" value="P-loop containing nucleoside triphosphate hydrolases"/>
    <property type="match status" value="1"/>
</dbReference>
<dbReference type="OrthoDB" id="2115716at2759"/>
<dbReference type="Pfam" id="PF00004">
    <property type="entry name" value="AAA"/>
    <property type="match status" value="1"/>
</dbReference>
<proteinExistence type="predicted"/>
<organism evidence="2 3">
    <name type="scientific">Rhizodiscina lignyota</name>
    <dbReference type="NCBI Taxonomy" id="1504668"/>
    <lineage>
        <taxon>Eukaryota</taxon>
        <taxon>Fungi</taxon>
        <taxon>Dikarya</taxon>
        <taxon>Ascomycota</taxon>
        <taxon>Pezizomycotina</taxon>
        <taxon>Dothideomycetes</taxon>
        <taxon>Pleosporomycetidae</taxon>
        <taxon>Aulographales</taxon>
        <taxon>Rhizodiscinaceae</taxon>
        <taxon>Rhizodiscina</taxon>
    </lineage>
</organism>
<dbReference type="EMBL" id="ML978123">
    <property type="protein sequence ID" value="KAF2101589.1"/>
    <property type="molecule type" value="Genomic_DNA"/>
</dbReference>
<keyword evidence="3" id="KW-1185">Reference proteome</keyword>
<dbReference type="Gene3D" id="3.40.50.300">
    <property type="entry name" value="P-loop containing nucleotide triphosphate hydrolases"/>
    <property type="match status" value="1"/>
</dbReference>
<evidence type="ECO:0000313" key="3">
    <source>
        <dbReference type="Proteomes" id="UP000799772"/>
    </source>
</evidence>
<dbReference type="PANTHER" id="PTHR23077">
    <property type="entry name" value="AAA-FAMILY ATPASE"/>
    <property type="match status" value="1"/>
</dbReference>
<feature type="domain" description="AAA+ ATPase" evidence="1">
    <location>
        <begin position="230"/>
        <end position="358"/>
    </location>
</feature>
<dbReference type="InterPro" id="IPR027417">
    <property type="entry name" value="P-loop_NTPase"/>
</dbReference>
<dbReference type="InterPro" id="IPR003959">
    <property type="entry name" value="ATPase_AAA_core"/>
</dbReference>
<dbReference type="GO" id="GO:0042254">
    <property type="term" value="P:ribosome biogenesis"/>
    <property type="evidence" value="ECO:0007669"/>
    <property type="project" value="TreeGrafter"/>
</dbReference>
<gene>
    <name evidence="2" type="ORF">NA57DRAFT_35862</name>
</gene>
<accession>A0A9P4MDF1</accession>
<dbReference type="GO" id="GO:1990275">
    <property type="term" value="F:preribosome binding"/>
    <property type="evidence" value="ECO:0007669"/>
    <property type="project" value="TreeGrafter"/>
</dbReference>
<dbReference type="GO" id="GO:0016887">
    <property type="term" value="F:ATP hydrolysis activity"/>
    <property type="evidence" value="ECO:0007669"/>
    <property type="project" value="InterPro"/>
</dbReference>
<dbReference type="GO" id="GO:0005634">
    <property type="term" value="C:nucleus"/>
    <property type="evidence" value="ECO:0007669"/>
    <property type="project" value="TreeGrafter"/>
</dbReference>
<dbReference type="GO" id="GO:0003723">
    <property type="term" value="F:RNA binding"/>
    <property type="evidence" value="ECO:0007669"/>
    <property type="project" value="TreeGrafter"/>
</dbReference>
<dbReference type="AlphaFoldDB" id="A0A9P4MDF1"/>
<protein>
    <submittedName>
        <fullName evidence="2">P-loop containing nucleoside triphosphate hydrolase protein</fullName>
    </submittedName>
</protein>
<dbReference type="Proteomes" id="UP000799772">
    <property type="component" value="Unassembled WGS sequence"/>
</dbReference>
<evidence type="ECO:0000313" key="2">
    <source>
        <dbReference type="EMBL" id="KAF2101589.1"/>
    </source>
</evidence>
<dbReference type="CDD" id="cd19481">
    <property type="entry name" value="RecA-like_protease"/>
    <property type="match status" value="1"/>
</dbReference>
<evidence type="ECO:0000259" key="1">
    <source>
        <dbReference type="SMART" id="SM00382"/>
    </source>
</evidence>
<dbReference type="SMART" id="SM00382">
    <property type="entry name" value="AAA"/>
    <property type="match status" value="1"/>
</dbReference>